<sequence length="64" mass="7170">MASPTSLGTCHHTLYQPCCRTLIKPKVLGMTLMLVVGALWIQSTKQLRFQLYLPPLPDFSRPLG</sequence>
<gene>
    <name evidence="1" type="ORF">FKW44_000363</name>
</gene>
<accession>A0A7T8QUU8</accession>
<protein>
    <submittedName>
        <fullName evidence="1">Uncharacterized protein</fullName>
    </submittedName>
</protein>
<organism evidence="1 2">
    <name type="scientific">Caligus rogercresseyi</name>
    <name type="common">Sea louse</name>
    <dbReference type="NCBI Taxonomy" id="217165"/>
    <lineage>
        <taxon>Eukaryota</taxon>
        <taxon>Metazoa</taxon>
        <taxon>Ecdysozoa</taxon>
        <taxon>Arthropoda</taxon>
        <taxon>Crustacea</taxon>
        <taxon>Multicrustacea</taxon>
        <taxon>Hexanauplia</taxon>
        <taxon>Copepoda</taxon>
        <taxon>Siphonostomatoida</taxon>
        <taxon>Caligidae</taxon>
        <taxon>Caligus</taxon>
    </lineage>
</organism>
<reference evidence="2" key="1">
    <citation type="submission" date="2021-01" db="EMBL/GenBank/DDBJ databases">
        <title>Caligus Genome Assembly.</title>
        <authorList>
            <person name="Gallardo-Escarate C."/>
        </authorList>
    </citation>
    <scope>NUCLEOTIDE SEQUENCE [LARGE SCALE GENOMIC DNA]</scope>
</reference>
<dbReference type="Proteomes" id="UP000595437">
    <property type="component" value="Chromosome 1"/>
</dbReference>
<name>A0A7T8QUU8_CALRO</name>
<proteinExistence type="predicted"/>
<evidence type="ECO:0000313" key="1">
    <source>
        <dbReference type="EMBL" id="QQP55893.1"/>
    </source>
</evidence>
<dbReference type="EMBL" id="CP045890">
    <property type="protein sequence ID" value="QQP55893.1"/>
    <property type="molecule type" value="Genomic_DNA"/>
</dbReference>
<keyword evidence="2" id="KW-1185">Reference proteome</keyword>
<dbReference type="AlphaFoldDB" id="A0A7T8QUU8"/>
<evidence type="ECO:0000313" key="2">
    <source>
        <dbReference type="Proteomes" id="UP000595437"/>
    </source>
</evidence>